<evidence type="ECO:0000256" key="4">
    <source>
        <dbReference type="ARBA" id="ARBA00022723"/>
    </source>
</evidence>
<feature type="binding site" evidence="8">
    <location>
        <position position="183"/>
    </location>
    <ligand>
        <name>Zn(2+)</name>
        <dbReference type="ChEBI" id="CHEBI:29105"/>
        <label>2</label>
    </ligand>
</feature>
<keyword evidence="3" id="KW-0645">Protease</keyword>
<feature type="active site" description="Proton acceptor" evidence="7">
    <location>
        <position position="213"/>
    </location>
</feature>
<name>A0ABD5NS97_9EURY</name>
<organism evidence="9 10">
    <name type="scientific">Halovivax cerinus</name>
    <dbReference type="NCBI Taxonomy" id="1487865"/>
    <lineage>
        <taxon>Archaea</taxon>
        <taxon>Methanobacteriati</taxon>
        <taxon>Methanobacteriota</taxon>
        <taxon>Stenosarchaea group</taxon>
        <taxon>Halobacteria</taxon>
        <taxon>Halobacteriales</taxon>
        <taxon>Natrialbaceae</taxon>
        <taxon>Halovivax</taxon>
    </lineage>
</organism>
<dbReference type="Gene3D" id="2.40.30.40">
    <property type="entry name" value="Peptidase M42, domain 2"/>
    <property type="match status" value="1"/>
</dbReference>
<dbReference type="EMBL" id="JBHSAQ010000013">
    <property type="protein sequence ID" value="MFC3959646.1"/>
    <property type="molecule type" value="Genomic_DNA"/>
</dbReference>
<evidence type="ECO:0000256" key="2">
    <source>
        <dbReference type="ARBA" id="ARBA00022438"/>
    </source>
</evidence>
<dbReference type="GeneID" id="73902271"/>
<evidence type="ECO:0000256" key="6">
    <source>
        <dbReference type="PIRNR" id="PIRNR001123"/>
    </source>
</evidence>
<comment type="caution">
    <text evidence="9">The sequence shown here is derived from an EMBL/GenBank/DDBJ whole genome shotgun (WGS) entry which is preliminary data.</text>
</comment>
<keyword evidence="2" id="KW-0031">Aminopeptidase</keyword>
<evidence type="ECO:0000313" key="10">
    <source>
        <dbReference type="Proteomes" id="UP001595846"/>
    </source>
</evidence>
<dbReference type="SUPFAM" id="SSF53187">
    <property type="entry name" value="Zn-dependent exopeptidases"/>
    <property type="match status" value="1"/>
</dbReference>
<evidence type="ECO:0000256" key="3">
    <source>
        <dbReference type="ARBA" id="ARBA00022670"/>
    </source>
</evidence>
<dbReference type="GO" id="GO:0006508">
    <property type="term" value="P:proteolysis"/>
    <property type="evidence" value="ECO:0007669"/>
    <property type="project" value="UniProtKB-KW"/>
</dbReference>
<dbReference type="InterPro" id="IPR008007">
    <property type="entry name" value="Peptidase_M42"/>
</dbReference>
<dbReference type="GO" id="GO:0004177">
    <property type="term" value="F:aminopeptidase activity"/>
    <property type="evidence" value="ECO:0007669"/>
    <property type="project" value="UniProtKB-UniRule"/>
</dbReference>
<sequence>MSEAFDWELLRELTEATGISGFEGDVREIVRRELEESTDSVSADALGNVVGTVDGTSAYSVVVAAHIDEWGWMVERVTEDGFLELETIGGTNPATPVSQRVTVRTADGSIPGIIGAVPPHMLTEDVLDLRPTEGEHPALSDDVYVELGLPADEVRERVTPGDQVTLRRTTERLGECVTGKAFDNRALVHILLEAARRIEDPDVTIHFAGTSQEEIGLRGATGLATDLDPDLAIALDISVANDQPYFDEDDRISSLGEGTAIKVKDRDSITNPLVTRRLRDLAEQRGIPHQLEITNQGGTDTAAFQRAHGSKPTGALLLPTRNIHSNTACASVGDIEATIDLLTAFLETEAGDEYIA</sequence>
<dbReference type="Proteomes" id="UP001595846">
    <property type="component" value="Unassembled WGS sequence"/>
</dbReference>
<dbReference type="Gene3D" id="3.40.630.10">
    <property type="entry name" value="Zn peptidases"/>
    <property type="match status" value="1"/>
</dbReference>
<dbReference type="GO" id="GO:0046872">
    <property type="term" value="F:metal ion binding"/>
    <property type="evidence" value="ECO:0007669"/>
    <property type="project" value="UniProtKB-UniRule"/>
</dbReference>
<keyword evidence="10" id="KW-1185">Reference proteome</keyword>
<feature type="binding site" evidence="8">
    <location>
        <position position="236"/>
    </location>
    <ligand>
        <name>Zn(2+)</name>
        <dbReference type="ChEBI" id="CHEBI:29105"/>
        <label>1</label>
    </ligand>
</feature>
<feature type="binding site" evidence="8">
    <location>
        <position position="66"/>
    </location>
    <ligand>
        <name>Zn(2+)</name>
        <dbReference type="ChEBI" id="CHEBI:29105"/>
        <label>1</label>
    </ligand>
</feature>
<dbReference type="RefSeq" id="WP_256533158.1">
    <property type="nucleotide sequence ID" value="NZ_CP101824.1"/>
</dbReference>
<protein>
    <submittedName>
        <fullName evidence="9">M42 family metallopeptidase</fullName>
    </submittedName>
</protein>
<evidence type="ECO:0000256" key="7">
    <source>
        <dbReference type="PIRSR" id="PIRSR001123-1"/>
    </source>
</evidence>
<dbReference type="Pfam" id="PF05343">
    <property type="entry name" value="Peptidase_M42"/>
    <property type="match status" value="1"/>
</dbReference>
<dbReference type="PANTHER" id="PTHR32481">
    <property type="entry name" value="AMINOPEPTIDASE"/>
    <property type="match status" value="1"/>
</dbReference>
<dbReference type="InterPro" id="IPR023367">
    <property type="entry name" value="Peptidase_M42_dom2"/>
</dbReference>
<feature type="binding site" evidence="8">
    <location>
        <position position="214"/>
    </location>
    <ligand>
        <name>Zn(2+)</name>
        <dbReference type="ChEBI" id="CHEBI:29105"/>
        <label>2</label>
    </ligand>
</feature>
<accession>A0ABD5NS97</accession>
<dbReference type="PANTHER" id="PTHR32481:SF0">
    <property type="entry name" value="AMINOPEPTIDASE YPDE-RELATED"/>
    <property type="match status" value="1"/>
</dbReference>
<feature type="binding site" evidence="8">
    <location>
        <position position="183"/>
    </location>
    <ligand>
        <name>Zn(2+)</name>
        <dbReference type="ChEBI" id="CHEBI:29105"/>
        <label>1</label>
    </ligand>
</feature>
<evidence type="ECO:0000256" key="1">
    <source>
        <dbReference type="ARBA" id="ARBA00006272"/>
    </source>
</evidence>
<evidence type="ECO:0000256" key="8">
    <source>
        <dbReference type="PIRSR" id="PIRSR001123-2"/>
    </source>
</evidence>
<dbReference type="InterPro" id="IPR051464">
    <property type="entry name" value="Peptidase_M42_aminopept"/>
</dbReference>
<reference evidence="9 10" key="1">
    <citation type="journal article" date="2019" name="Int. J. Syst. Evol. Microbiol.">
        <title>The Global Catalogue of Microorganisms (GCM) 10K type strain sequencing project: providing services to taxonomists for standard genome sequencing and annotation.</title>
        <authorList>
            <consortium name="The Broad Institute Genomics Platform"/>
            <consortium name="The Broad Institute Genome Sequencing Center for Infectious Disease"/>
            <person name="Wu L."/>
            <person name="Ma J."/>
        </authorList>
    </citation>
    <scope>NUCLEOTIDE SEQUENCE [LARGE SCALE GENOMIC DNA]</scope>
    <source>
        <strain evidence="9 10">IBRC-M 10256</strain>
    </source>
</reference>
<dbReference type="SUPFAM" id="SSF101821">
    <property type="entry name" value="Aminopeptidase/glucanase lid domain"/>
    <property type="match status" value="1"/>
</dbReference>
<keyword evidence="4 8" id="KW-0479">Metal-binding</keyword>
<dbReference type="PIRSF" id="PIRSF001123">
    <property type="entry name" value="PepA_GA"/>
    <property type="match status" value="1"/>
</dbReference>
<keyword evidence="5" id="KW-0378">Hydrolase</keyword>
<evidence type="ECO:0000256" key="5">
    <source>
        <dbReference type="ARBA" id="ARBA00022801"/>
    </source>
</evidence>
<comment type="similarity">
    <text evidence="1 6">Belongs to the peptidase M42 family.</text>
</comment>
<proteinExistence type="inferred from homology"/>
<gene>
    <name evidence="9" type="ORF">ACFOUR_14885</name>
</gene>
<dbReference type="AlphaFoldDB" id="A0ABD5NS97"/>
<evidence type="ECO:0000313" key="9">
    <source>
        <dbReference type="EMBL" id="MFC3959646.1"/>
    </source>
</evidence>
<comment type="cofactor">
    <cofactor evidence="8">
        <name>a divalent metal cation</name>
        <dbReference type="ChEBI" id="CHEBI:60240"/>
    </cofactor>
    <text evidence="8">Binds 2 divalent metal cations per subunit.</text>
</comment>
<feature type="binding site" evidence="8">
    <location>
        <position position="324"/>
    </location>
    <ligand>
        <name>Zn(2+)</name>
        <dbReference type="ChEBI" id="CHEBI:29105"/>
        <label>2</label>
    </ligand>
</feature>